<keyword evidence="2" id="KW-0648">Protein biosynthesis</keyword>
<comment type="caution">
    <text evidence="2">The sequence shown here is derived from an EMBL/GenBank/DDBJ whole genome shotgun (WGS) entry which is preliminary data.</text>
</comment>
<evidence type="ECO:0000313" key="2">
    <source>
        <dbReference type="EMBL" id="NWK54223.1"/>
    </source>
</evidence>
<feature type="compositionally biased region" description="Basic and acidic residues" evidence="1">
    <location>
        <begin position="32"/>
        <end position="44"/>
    </location>
</feature>
<reference evidence="2 3" key="1">
    <citation type="submission" date="2020-07" db="EMBL/GenBank/DDBJ databases">
        <title>Roseicoccus Jingziensis gen. nov., sp. nov., isolated from coastal seawater.</title>
        <authorList>
            <person name="Feng X."/>
        </authorList>
    </citation>
    <scope>NUCLEOTIDE SEQUENCE [LARGE SCALE GENOMIC DNA]</scope>
    <source>
        <strain evidence="2 3">N1E253</strain>
    </source>
</reference>
<sequence length="153" mass="16694">MDKQAIVDQLCAQLRRQWESMTEAAKSTHHAATGEESKQEGKYDTRGLEASYLAEAQAEQAQQLARSLHALESMVCDAQDPGSEISPGSLVELEQNGEWYYFLLTPSAGGLTIPYEGGELVTLSPEAPLYQQLLGCRAGDLIPPDDLIVLDVQ</sequence>
<dbReference type="RefSeq" id="WP_178930764.1">
    <property type="nucleotide sequence ID" value="NZ_JACBAZ010000001.1"/>
</dbReference>
<organism evidence="2 3">
    <name type="scientific">Oceaniferula marina</name>
    <dbReference type="NCBI Taxonomy" id="2748318"/>
    <lineage>
        <taxon>Bacteria</taxon>
        <taxon>Pseudomonadati</taxon>
        <taxon>Verrucomicrobiota</taxon>
        <taxon>Verrucomicrobiia</taxon>
        <taxon>Verrucomicrobiales</taxon>
        <taxon>Verrucomicrobiaceae</taxon>
        <taxon>Oceaniferula</taxon>
    </lineage>
</organism>
<accession>A0A851G9D8</accession>
<dbReference type="GO" id="GO:0003746">
    <property type="term" value="F:translation elongation factor activity"/>
    <property type="evidence" value="ECO:0007669"/>
    <property type="project" value="UniProtKB-KW"/>
</dbReference>
<proteinExistence type="predicted"/>
<dbReference type="AlphaFoldDB" id="A0A851G9D8"/>
<keyword evidence="2" id="KW-0251">Elongation factor</keyword>
<dbReference type="EMBL" id="JACBAZ010000001">
    <property type="protein sequence ID" value="NWK54223.1"/>
    <property type="molecule type" value="Genomic_DNA"/>
</dbReference>
<evidence type="ECO:0000313" key="3">
    <source>
        <dbReference type="Proteomes" id="UP000557872"/>
    </source>
</evidence>
<evidence type="ECO:0000256" key="1">
    <source>
        <dbReference type="SAM" id="MobiDB-lite"/>
    </source>
</evidence>
<protein>
    <submittedName>
        <fullName evidence="2">Transcription elongation factor GreAB</fullName>
    </submittedName>
</protein>
<feature type="region of interest" description="Disordered" evidence="1">
    <location>
        <begin position="22"/>
        <end position="44"/>
    </location>
</feature>
<name>A0A851G9D8_9BACT</name>
<gene>
    <name evidence="2" type="ORF">HW115_01265</name>
</gene>
<keyword evidence="3" id="KW-1185">Reference proteome</keyword>
<dbReference type="Proteomes" id="UP000557872">
    <property type="component" value="Unassembled WGS sequence"/>
</dbReference>